<accession>A0A0L8FZF9</accession>
<dbReference type="AlphaFoldDB" id="A0A0L8FZF9"/>
<name>A0A0L8FZF9_OCTBM</name>
<organism evidence="1">
    <name type="scientific">Octopus bimaculoides</name>
    <name type="common">California two-spotted octopus</name>
    <dbReference type="NCBI Taxonomy" id="37653"/>
    <lineage>
        <taxon>Eukaryota</taxon>
        <taxon>Metazoa</taxon>
        <taxon>Spiralia</taxon>
        <taxon>Lophotrochozoa</taxon>
        <taxon>Mollusca</taxon>
        <taxon>Cephalopoda</taxon>
        <taxon>Coleoidea</taxon>
        <taxon>Octopodiformes</taxon>
        <taxon>Octopoda</taxon>
        <taxon>Incirrata</taxon>
        <taxon>Octopodidae</taxon>
        <taxon>Octopus</taxon>
    </lineage>
</organism>
<feature type="non-terminal residue" evidence="1">
    <location>
        <position position="1"/>
    </location>
</feature>
<sequence length="97" mass="11077">HPFYILLCYTFAAFYPSTQQSTHIKKAYPASHLPIHTTVHPSSQLAVYPSHYLPFHPAMYPSTHPSSWQFIHPAHLPIYPAILYLPPPTYPALYTST</sequence>
<reference evidence="1" key="1">
    <citation type="submission" date="2015-07" db="EMBL/GenBank/DDBJ databases">
        <title>MeaNS - Measles Nucleotide Surveillance Program.</title>
        <authorList>
            <person name="Tran T."/>
            <person name="Druce J."/>
        </authorList>
    </citation>
    <scope>NUCLEOTIDE SEQUENCE</scope>
    <source>
        <strain evidence="1">UCB-OBI-ISO-001</strain>
        <tissue evidence="1">Gonad</tissue>
    </source>
</reference>
<dbReference type="EMBL" id="KQ425220">
    <property type="protein sequence ID" value="KOF69745.1"/>
    <property type="molecule type" value="Genomic_DNA"/>
</dbReference>
<protein>
    <submittedName>
        <fullName evidence="1">Uncharacterized protein</fullName>
    </submittedName>
</protein>
<gene>
    <name evidence="1" type="ORF">OCBIM_22004188mg</name>
</gene>
<evidence type="ECO:0000313" key="1">
    <source>
        <dbReference type="EMBL" id="KOF69745.1"/>
    </source>
</evidence>
<proteinExistence type="predicted"/>